<feature type="region of interest" description="Disordered" evidence="1">
    <location>
        <begin position="1"/>
        <end position="108"/>
    </location>
</feature>
<dbReference type="AlphaFoldDB" id="A0ABD0Q8U6"/>
<accession>A0ABD0Q8U6</accession>
<protein>
    <submittedName>
        <fullName evidence="2">Uncharacterized protein</fullName>
    </submittedName>
</protein>
<keyword evidence="3" id="KW-1185">Reference proteome</keyword>
<evidence type="ECO:0000256" key="1">
    <source>
        <dbReference type="SAM" id="MobiDB-lite"/>
    </source>
</evidence>
<dbReference type="EMBL" id="JAMKFB020000010">
    <property type="protein sequence ID" value="KAL0182627.1"/>
    <property type="molecule type" value="Genomic_DNA"/>
</dbReference>
<reference evidence="2 3" key="1">
    <citation type="submission" date="2024-05" db="EMBL/GenBank/DDBJ databases">
        <title>Genome sequencing and assembly of Indian major carp, Cirrhinus mrigala (Hamilton, 1822).</title>
        <authorList>
            <person name="Mohindra V."/>
            <person name="Chowdhury L.M."/>
            <person name="Lal K."/>
            <person name="Jena J.K."/>
        </authorList>
    </citation>
    <scope>NUCLEOTIDE SEQUENCE [LARGE SCALE GENOMIC DNA]</scope>
    <source>
        <strain evidence="2">CM1030</strain>
        <tissue evidence="2">Blood</tissue>
    </source>
</reference>
<feature type="non-terminal residue" evidence="2">
    <location>
        <position position="108"/>
    </location>
</feature>
<name>A0ABD0Q8U6_CIRMR</name>
<gene>
    <name evidence="2" type="ORF">M9458_022002</name>
</gene>
<comment type="caution">
    <text evidence="2">The sequence shown here is derived from an EMBL/GenBank/DDBJ whole genome shotgun (WGS) entry which is preliminary data.</text>
</comment>
<feature type="compositionally biased region" description="Polar residues" evidence="1">
    <location>
        <begin position="24"/>
        <end position="34"/>
    </location>
</feature>
<feature type="compositionally biased region" description="Basic and acidic residues" evidence="1">
    <location>
        <begin position="1"/>
        <end position="20"/>
    </location>
</feature>
<feature type="non-terminal residue" evidence="2">
    <location>
        <position position="1"/>
    </location>
</feature>
<dbReference type="Proteomes" id="UP001529510">
    <property type="component" value="Unassembled WGS sequence"/>
</dbReference>
<evidence type="ECO:0000313" key="2">
    <source>
        <dbReference type="EMBL" id="KAL0182627.1"/>
    </source>
</evidence>
<proteinExistence type="predicted"/>
<organism evidence="2 3">
    <name type="scientific">Cirrhinus mrigala</name>
    <name type="common">Mrigala</name>
    <dbReference type="NCBI Taxonomy" id="683832"/>
    <lineage>
        <taxon>Eukaryota</taxon>
        <taxon>Metazoa</taxon>
        <taxon>Chordata</taxon>
        <taxon>Craniata</taxon>
        <taxon>Vertebrata</taxon>
        <taxon>Euteleostomi</taxon>
        <taxon>Actinopterygii</taxon>
        <taxon>Neopterygii</taxon>
        <taxon>Teleostei</taxon>
        <taxon>Ostariophysi</taxon>
        <taxon>Cypriniformes</taxon>
        <taxon>Cyprinidae</taxon>
        <taxon>Labeoninae</taxon>
        <taxon>Labeonini</taxon>
        <taxon>Cirrhinus</taxon>
    </lineage>
</organism>
<evidence type="ECO:0000313" key="3">
    <source>
        <dbReference type="Proteomes" id="UP001529510"/>
    </source>
</evidence>
<feature type="compositionally biased region" description="Pro residues" evidence="1">
    <location>
        <begin position="80"/>
        <end position="108"/>
    </location>
</feature>
<sequence>EWKDHRHPSEEPRLDKESRGGNDIPTSTSSTLLAENSDMGEEYDMEGDVDEEVEDILPQHLQPGAGMDLGASPATSPRTSPCPSPTHGEPAPPIRPSRAPPRTAGPPQ</sequence>
<feature type="compositionally biased region" description="Acidic residues" evidence="1">
    <location>
        <begin position="38"/>
        <end position="55"/>
    </location>
</feature>